<dbReference type="GO" id="GO:0016779">
    <property type="term" value="F:nucleotidyltransferase activity"/>
    <property type="evidence" value="ECO:0007669"/>
    <property type="project" value="UniProtKB-KW"/>
</dbReference>
<dbReference type="SUPFAM" id="SSF52374">
    <property type="entry name" value="Nucleotidylyl transferase"/>
    <property type="match status" value="1"/>
</dbReference>
<dbReference type="AlphaFoldDB" id="A0A1F5E424"/>
<protein>
    <recommendedName>
        <fullName evidence="3">Cytidyltransferase-like domain-containing protein</fullName>
    </recommendedName>
</protein>
<dbReference type="EMBL" id="MEZY01000055">
    <property type="protein sequence ID" value="OGD62066.1"/>
    <property type="molecule type" value="Genomic_DNA"/>
</dbReference>
<gene>
    <name evidence="4" type="ORF">A2215_00455</name>
</gene>
<evidence type="ECO:0000313" key="5">
    <source>
        <dbReference type="Proteomes" id="UP000178583"/>
    </source>
</evidence>
<dbReference type="InterPro" id="IPR004821">
    <property type="entry name" value="Cyt_trans-like"/>
</dbReference>
<sequence>MQTDKKIIKYKDLSKIRKRASSEGETIVFTSGCYDLLHLGHVMHFHYCKSKGDIFVVTIGNDKTIRELKGQGSPVHNEKFRARMIAAIEYVDHVVISEEFGKMDHNISMGLLKPDLFVLNATDSAVAEKKKLVEEHGGKLVLCKRLPPGHKKGGVSTTQIKKKISRYGSK</sequence>
<evidence type="ECO:0000256" key="2">
    <source>
        <dbReference type="ARBA" id="ARBA00022695"/>
    </source>
</evidence>
<comment type="caution">
    <text evidence="4">The sequence shown here is derived from an EMBL/GenBank/DDBJ whole genome shotgun (WGS) entry which is preliminary data.</text>
</comment>
<keyword evidence="2" id="KW-0548">Nucleotidyltransferase</keyword>
<keyword evidence="1" id="KW-0808">Transferase</keyword>
<evidence type="ECO:0000313" key="4">
    <source>
        <dbReference type="EMBL" id="OGD62066.1"/>
    </source>
</evidence>
<evidence type="ECO:0000259" key="3">
    <source>
        <dbReference type="Pfam" id="PF01467"/>
    </source>
</evidence>
<dbReference type="Pfam" id="PF01467">
    <property type="entry name" value="CTP_transf_like"/>
    <property type="match status" value="1"/>
</dbReference>
<name>A0A1F5E424_9BACT</name>
<dbReference type="PANTHER" id="PTHR43793:SF1">
    <property type="entry name" value="FAD SYNTHASE"/>
    <property type="match status" value="1"/>
</dbReference>
<accession>A0A1F5E424</accession>
<feature type="domain" description="Cytidyltransferase-like" evidence="3">
    <location>
        <begin position="30"/>
        <end position="162"/>
    </location>
</feature>
<evidence type="ECO:0000256" key="1">
    <source>
        <dbReference type="ARBA" id="ARBA00022679"/>
    </source>
</evidence>
<organism evidence="4 5">
    <name type="scientific">Candidatus Berkelbacteria bacterium RIFOXYA2_FULL_43_10</name>
    <dbReference type="NCBI Taxonomy" id="1797472"/>
    <lineage>
        <taxon>Bacteria</taxon>
        <taxon>Candidatus Berkelbacteria</taxon>
    </lineage>
</organism>
<dbReference type="PANTHER" id="PTHR43793">
    <property type="entry name" value="FAD SYNTHASE"/>
    <property type="match status" value="1"/>
</dbReference>
<dbReference type="Gene3D" id="3.40.50.620">
    <property type="entry name" value="HUPs"/>
    <property type="match status" value="1"/>
</dbReference>
<dbReference type="InterPro" id="IPR050385">
    <property type="entry name" value="Archaeal_FAD_synthase"/>
</dbReference>
<dbReference type="NCBIfam" id="TIGR00125">
    <property type="entry name" value="cyt_tran_rel"/>
    <property type="match status" value="1"/>
</dbReference>
<dbReference type="STRING" id="1797472.A2215_00455"/>
<dbReference type="Proteomes" id="UP000178583">
    <property type="component" value="Unassembled WGS sequence"/>
</dbReference>
<reference evidence="4 5" key="1">
    <citation type="journal article" date="2016" name="Nat. Commun.">
        <title>Thousands of microbial genomes shed light on interconnected biogeochemical processes in an aquifer system.</title>
        <authorList>
            <person name="Anantharaman K."/>
            <person name="Brown C.T."/>
            <person name="Hug L.A."/>
            <person name="Sharon I."/>
            <person name="Castelle C.J."/>
            <person name="Probst A.J."/>
            <person name="Thomas B.C."/>
            <person name="Singh A."/>
            <person name="Wilkins M.J."/>
            <person name="Karaoz U."/>
            <person name="Brodie E.L."/>
            <person name="Williams K.H."/>
            <person name="Hubbard S.S."/>
            <person name="Banfield J.F."/>
        </authorList>
    </citation>
    <scope>NUCLEOTIDE SEQUENCE [LARGE SCALE GENOMIC DNA]</scope>
</reference>
<dbReference type="InterPro" id="IPR014729">
    <property type="entry name" value="Rossmann-like_a/b/a_fold"/>
</dbReference>
<proteinExistence type="predicted"/>